<feature type="domain" description="Methyltransferase type 11" evidence="1">
    <location>
        <begin position="86"/>
        <end position="129"/>
    </location>
</feature>
<proteinExistence type="predicted"/>
<dbReference type="OrthoDB" id="9800231at2"/>
<dbReference type="EMBL" id="AP018907">
    <property type="protein sequence ID" value="BBF94754.1"/>
    <property type="molecule type" value="Genomic_DNA"/>
</dbReference>
<dbReference type="KEGG" id="blag:BLTE_34390"/>
<evidence type="ECO:0000313" key="2">
    <source>
        <dbReference type="EMBL" id="BBF94754.1"/>
    </source>
</evidence>
<dbReference type="Gene3D" id="3.40.50.150">
    <property type="entry name" value="Vaccinia Virus protein VP39"/>
    <property type="match status" value="1"/>
</dbReference>
<dbReference type="InterPro" id="IPR013216">
    <property type="entry name" value="Methyltransf_11"/>
</dbReference>
<protein>
    <submittedName>
        <fullName evidence="2">Methyltransferase type 11</fullName>
    </submittedName>
</protein>
<keyword evidence="2" id="KW-0808">Transferase</keyword>
<dbReference type="Proteomes" id="UP000266934">
    <property type="component" value="Chromosome"/>
</dbReference>
<keyword evidence="2" id="KW-0489">Methyltransferase</keyword>
<organism evidence="2 3">
    <name type="scientific">Blastochloris tepida</name>
    <dbReference type="NCBI Taxonomy" id="2233851"/>
    <lineage>
        <taxon>Bacteria</taxon>
        <taxon>Pseudomonadati</taxon>
        <taxon>Pseudomonadota</taxon>
        <taxon>Alphaproteobacteria</taxon>
        <taxon>Hyphomicrobiales</taxon>
        <taxon>Blastochloridaceae</taxon>
        <taxon>Blastochloris</taxon>
    </lineage>
</organism>
<dbReference type="InterPro" id="IPR029063">
    <property type="entry name" value="SAM-dependent_MTases_sf"/>
</dbReference>
<evidence type="ECO:0000259" key="1">
    <source>
        <dbReference type="Pfam" id="PF08241"/>
    </source>
</evidence>
<dbReference type="SUPFAM" id="SSF53335">
    <property type="entry name" value="S-adenosyl-L-methionine-dependent methyltransferases"/>
    <property type="match status" value="1"/>
</dbReference>
<accession>A0A348G5C1</accession>
<sequence length="254" mass="27747">MALDVVDLRSFYAQPLGMVARRFVSRAIRARWGNVTGDRMVGLGYPTPYLGVFRDEAERTLAFMPAHQGVMYWPTRGPSLAALVETGELPLPDASIDRVLCVHLIEMSADPAEVLREVWRALSAGGRLLAVVPNRSGLWARIDSTPFGQGRPYSKSQIIHLLRETWFTPVGWSEALYLPPVPRGLLLRSAVAWERAGASLGLPFAGVHIVEATKQVYRPAPVRRARLMPALEPALGPAAAGARVTTGEMRCDAG</sequence>
<dbReference type="GO" id="GO:0032259">
    <property type="term" value="P:methylation"/>
    <property type="evidence" value="ECO:0007669"/>
    <property type="project" value="UniProtKB-KW"/>
</dbReference>
<gene>
    <name evidence="2" type="ORF">BLTE_34390</name>
</gene>
<keyword evidence="3" id="KW-1185">Reference proteome</keyword>
<dbReference type="RefSeq" id="WP_126401813.1">
    <property type="nucleotide sequence ID" value="NZ_AP018907.1"/>
</dbReference>
<dbReference type="AlphaFoldDB" id="A0A348G5C1"/>
<name>A0A348G5C1_9HYPH</name>
<dbReference type="GO" id="GO:0008757">
    <property type="term" value="F:S-adenosylmethionine-dependent methyltransferase activity"/>
    <property type="evidence" value="ECO:0007669"/>
    <property type="project" value="InterPro"/>
</dbReference>
<evidence type="ECO:0000313" key="3">
    <source>
        <dbReference type="Proteomes" id="UP000266934"/>
    </source>
</evidence>
<reference evidence="2 3" key="1">
    <citation type="submission" date="2018-08" db="EMBL/GenBank/DDBJ databases">
        <title>Complete genome sequencing of Blastochloris tepida GI.</title>
        <authorList>
            <person name="Tsukatani Y."/>
            <person name="Mori H."/>
        </authorList>
    </citation>
    <scope>NUCLEOTIDE SEQUENCE [LARGE SCALE GENOMIC DNA]</scope>
    <source>
        <strain evidence="2 3">GI</strain>
    </source>
</reference>
<dbReference type="Pfam" id="PF08241">
    <property type="entry name" value="Methyltransf_11"/>
    <property type="match status" value="1"/>
</dbReference>